<keyword evidence="6" id="KW-0067">ATP-binding</keyword>
<dbReference type="PROSITE" id="PS00108">
    <property type="entry name" value="PROTEIN_KINASE_ST"/>
    <property type="match status" value="1"/>
</dbReference>
<dbReference type="Gene3D" id="1.10.510.10">
    <property type="entry name" value="Transferase(Phosphotransferase) domain 1"/>
    <property type="match status" value="1"/>
</dbReference>
<evidence type="ECO:0000256" key="3">
    <source>
        <dbReference type="ARBA" id="ARBA00022679"/>
    </source>
</evidence>
<keyword evidence="2" id="KW-0723">Serine/threonine-protein kinase</keyword>
<dbReference type="PANTHER" id="PTHR11042:SF138">
    <property type="entry name" value="SERINE_THREONINE-PROTEIN KINASE IKS1-RELATED"/>
    <property type="match status" value="1"/>
</dbReference>
<keyword evidence="3" id="KW-0808">Transferase</keyword>
<comment type="catalytic activity">
    <reaction evidence="8">
        <text>L-threonyl-[protein] + ATP = O-phospho-L-threonyl-[protein] + ADP + H(+)</text>
        <dbReference type="Rhea" id="RHEA:46608"/>
        <dbReference type="Rhea" id="RHEA-COMP:11060"/>
        <dbReference type="Rhea" id="RHEA-COMP:11605"/>
        <dbReference type="ChEBI" id="CHEBI:15378"/>
        <dbReference type="ChEBI" id="CHEBI:30013"/>
        <dbReference type="ChEBI" id="CHEBI:30616"/>
        <dbReference type="ChEBI" id="CHEBI:61977"/>
        <dbReference type="ChEBI" id="CHEBI:456216"/>
        <dbReference type="EC" id="2.7.11.1"/>
    </reaction>
</comment>
<dbReference type="SMART" id="SM00220">
    <property type="entry name" value="S_TKc"/>
    <property type="match status" value="1"/>
</dbReference>
<evidence type="ECO:0000256" key="5">
    <source>
        <dbReference type="ARBA" id="ARBA00022777"/>
    </source>
</evidence>
<name>A0A6G1GVY8_9PEZI</name>
<dbReference type="GO" id="GO:0005634">
    <property type="term" value="C:nucleus"/>
    <property type="evidence" value="ECO:0007669"/>
    <property type="project" value="TreeGrafter"/>
</dbReference>
<dbReference type="InterPro" id="IPR050339">
    <property type="entry name" value="CC_SR_Kinase"/>
</dbReference>
<dbReference type="Gene3D" id="3.30.200.20">
    <property type="entry name" value="Phosphorylase Kinase, domain 1"/>
    <property type="match status" value="1"/>
</dbReference>
<feature type="domain" description="Protein kinase" evidence="12">
    <location>
        <begin position="168"/>
        <end position="506"/>
    </location>
</feature>
<evidence type="ECO:0000256" key="1">
    <source>
        <dbReference type="ARBA" id="ARBA00012513"/>
    </source>
</evidence>
<evidence type="ECO:0000256" key="9">
    <source>
        <dbReference type="ARBA" id="ARBA00048679"/>
    </source>
</evidence>
<evidence type="ECO:0000313" key="13">
    <source>
        <dbReference type="EMBL" id="KAF1984967.1"/>
    </source>
</evidence>
<dbReference type="FunFam" id="1.10.510.10:FF:000699">
    <property type="entry name" value="Probable serine/threonine-protein kinase iksA"/>
    <property type="match status" value="1"/>
</dbReference>
<dbReference type="InterPro" id="IPR008271">
    <property type="entry name" value="Ser/Thr_kinase_AS"/>
</dbReference>
<organism evidence="13 14">
    <name type="scientific">Aulographum hederae CBS 113979</name>
    <dbReference type="NCBI Taxonomy" id="1176131"/>
    <lineage>
        <taxon>Eukaryota</taxon>
        <taxon>Fungi</taxon>
        <taxon>Dikarya</taxon>
        <taxon>Ascomycota</taxon>
        <taxon>Pezizomycotina</taxon>
        <taxon>Dothideomycetes</taxon>
        <taxon>Pleosporomycetidae</taxon>
        <taxon>Aulographales</taxon>
        <taxon>Aulographaceae</taxon>
    </lineage>
</organism>
<dbReference type="PANTHER" id="PTHR11042">
    <property type="entry name" value="EUKARYOTIC TRANSLATION INITIATION FACTOR 2-ALPHA KINASE EIF2-ALPHA KINASE -RELATED"/>
    <property type="match status" value="1"/>
</dbReference>
<feature type="region of interest" description="Disordered" evidence="10">
    <location>
        <begin position="100"/>
        <end position="131"/>
    </location>
</feature>
<feature type="compositionally biased region" description="Pro residues" evidence="10">
    <location>
        <begin position="107"/>
        <end position="116"/>
    </location>
</feature>
<comment type="similarity">
    <text evidence="7">Belongs to the protein kinase superfamily. Ser/Thr protein kinase family. GCN2 subfamily.</text>
</comment>
<evidence type="ECO:0000256" key="11">
    <source>
        <dbReference type="SAM" id="Phobius"/>
    </source>
</evidence>
<dbReference type="AlphaFoldDB" id="A0A6G1GVY8"/>
<keyword evidence="11" id="KW-0472">Membrane</keyword>
<evidence type="ECO:0000256" key="6">
    <source>
        <dbReference type="ARBA" id="ARBA00022840"/>
    </source>
</evidence>
<comment type="catalytic activity">
    <reaction evidence="9">
        <text>L-seryl-[protein] + ATP = O-phospho-L-seryl-[protein] + ADP + H(+)</text>
        <dbReference type="Rhea" id="RHEA:17989"/>
        <dbReference type="Rhea" id="RHEA-COMP:9863"/>
        <dbReference type="Rhea" id="RHEA-COMP:11604"/>
        <dbReference type="ChEBI" id="CHEBI:15378"/>
        <dbReference type="ChEBI" id="CHEBI:29999"/>
        <dbReference type="ChEBI" id="CHEBI:30616"/>
        <dbReference type="ChEBI" id="CHEBI:83421"/>
        <dbReference type="ChEBI" id="CHEBI:456216"/>
        <dbReference type="EC" id="2.7.11.1"/>
    </reaction>
</comment>
<feature type="transmembrane region" description="Helical" evidence="11">
    <location>
        <begin position="648"/>
        <end position="667"/>
    </location>
</feature>
<dbReference type="PROSITE" id="PS50011">
    <property type="entry name" value="PROTEIN_KINASE_DOM"/>
    <property type="match status" value="1"/>
</dbReference>
<dbReference type="Pfam" id="PF00069">
    <property type="entry name" value="Pkinase"/>
    <property type="match status" value="1"/>
</dbReference>
<evidence type="ECO:0000256" key="7">
    <source>
        <dbReference type="ARBA" id="ARBA00037982"/>
    </source>
</evidence>
<dbReference type="EC" id="2.7.11.1" evidence="1"/>
<dbReference type="EMBL" id="ML977165">
    <property type="protein sequence ID" value="KAF1984967.1"/>
    <property type="molecule type" value="Genomic_DNA"/>
</dbReference>
<evidence type="ECO:0000256" key="10">
    <source>
        <dbReference type="SAM" id="MobiDB-lite"/>
    </source>
</evidence>
<protein>
    <recommendedName>
        <fullName evidence="1">non-specific serine/threonine protein kinase</fullName>
        <ecNumber evidence="1">2.7.11.1</ecNumber>
    </recommendedName>
</protein>
<feature type="region of interest" description="Disordered" evidence="10">
    <location>
        <begin position="62"/>
        <end position="87"/>
    </location>
</feature>
<reference evidence="13" key="1">
    <citation type="journal article" date="2020" name="Stud. Mycol.">
        <title>101 Dothideomycetes genomes: a test case for predicting lifestyles and emergence of pathogens.</title>
        <authorList>
            <person name="Haridas S."/>
            <person name="Albert R."/>
            <person name="Binder M."/>
            <person name="Bloem J."/>
            <person name="Labutti K."/>
            <person name="Salamov A."/>
            <person name="Andreopoulos B."/>
            <person name="Baker S."/>
            <person name="Barry K."/>
            <person name="Bills G."/>
            <person name="Bluhm B."/>
            <person name="Cannon C."/>
            <person name="Castanera R."/>
            <person name="Culley D."/>
            <person name="Daum C."/>
            <person name="Ezra D."/>
            <person name="Gonzalez J."/>
            <person name="Henrissat B."/>
            <person name="Kuo A."/>
            <person name="Liang C."/>
            <person name="Lipzen A."/>
            <person name="Lutzoni F."/>
            <person name="Magnuson J."/>
            <person name="Mondo S."/>
            <person name="Nolan M."/>
            <person name="Ohm R."/>
            <person name="Pangilinan J."/>
            <person name="Park H.-J."/>
            <person name="Ramirez L."/>
            <person name="Alfaro M."/>
            <person name="Sun H."/>
            <person name="Tritt A."/>
            <person name="Yoshinaga Y."/>
            <person name="Zwiers L.-H."/>
            <person name="Turgeon B."/>
            <person name="Goodwin S."/>
            <person name="Spatafora J."/>
            <person name="Crous P."/>
            <person name="Grigoriev I."/>
        </authorList>
    </citation>
    <scope>NUCLEOTIDE SEQUENCE</scope>
    <source>
        <strain evidence="13">CBS 113979</strain>
    </source>
</reference>
<evidence type="ECO:0000259" key="12">
    <source>
        <dbReference type="PROSITE" id="PS50011"/>
    </source>
</evidence>
<evidence type="ECO:0000256" key="8">
    <source>
        <dbReference type="ARBA" id="ARBA00047899"/>
    </source>
</evidence>
<sequence>MADNSRGRTMSLIPYAPAESREVVLRHGSAVVVFDQESRQLSIRDASHATTLEVTDCPYCHRPLREDTPPYGDYEDYEREDSPHARPEAHFMSPEYFRLLQHSTPPSNNPSRPPSPHKQLPARREPSGASARNITPVGAEFLGSTPAAPSSHGINRKFFSADYFKTFFMEEKVLGRGGKGVVLLVTHVLDGVSLGKFACKRVPVGDDHEWLEKVLVEVQLLQNLSHQNLVSYRHVWLEDFQISTFGPSVPCAFILQQYCNAGDLHHYILDSAQSKVTTEQLKERVRRKSKGQLDKPIDLHGPRHLQLEEIFSFFKDITSGLDHLHRNKFIHRDLKPSNCLLDRSGPKLRVLISDFGEVQSVNVMRQSSGATGTISYCAPEVLRRERPGGAYGNFSTKSDIFSLGMIVYFMCFGRLPYSQADDINEENENIELLRDEIAEWTGFNSEAGDELLRARKDLPDRLYRFLKRLLSLQPAERPSTEEILQGIRTGAGLEEFAADMSQHPSLLDASRSRISPADSPQPSPGKRASASYGRPGPSNLRAATSAASMENRRSPTPPLSPTASRASPSVGGEGRATTTASLPSVSPSSQLRPQLSPRMLLPPPPSLLQRLQHSLQGNDSRTLPTLLKLTLLLLKITSLSRACAPFAATWYVTYPLILLALLDFVGLGDADIRRRMGLPRVLFEGFRGSVGLFAIHVGVVKGAERVGWLCLGREVSGVAWGGV</sequence>
<keyword evidence="11" id="KW-1133">Transmembrane helix</keyword>
<evidence type="ECO:0000256" key="4">
    <source>
        <dbReference type="ARBA" id="ARBA00022741"/>
    </source>
</evidence>
<dbReference type="InterPro" id="IPR011009">
    <property type="entry name" value="Kinase-like_dom_sf"/>
</dbReference>
<dbReference type="CDD" id="cd00180">
    <property type="entry name" value="PKc"/>
    <property type="match status" value="1"/>
</dbReference>
<dbReference type="GO" id="GO:0005524">
    <property type="term" value="F:ATP binding"/>
    <property type="evidence" value="ECO:0007669"/>
    <property type="project" value="UniProtKB-KW"/>
</dbReference>
<gene>
    <name evidence="13" type="ORF">K402DRAFT_380328</name>
</gene>
<dbReference type="GO" id="GO:0004674">
    <property type="term" value="F:protein serine/threonine kinase activity"/>
    <property type="evidence" value="ECO:0007669"/>
    <property type="project" value="UniProtKB-KW"/>
</dbReference>
<proteinExistence type="inferred from homology"/>
<accession>A0A6G1GVY8</accession>
<dbReference type="Proteomes" id="UP000800041">
    <property type="component" value="Unassembled WGS sequence"/>
</dbReference>
<feature type="compositionally biased region" description="Low complexity" evidence="10">
    <location>
        <begin position="581"/>
        <end position="595"/>
    </location>
</feature>
<dbReference type="FunFam" id="3.30.200.20:FF:000306">
    <property type="entry name" value="IKS protein kinase"/>
    <property type="match status" value="1"/>
</dbReference>
<dbReference type="SUPFAM" id="SSF56112">
    <property type="entry name" value="Protein kinase-like (PK-like)"/>
    <property type="match status" value="1"/>
</dbReference>
<keyword evidence="14" id="KW-1185">Reference proteome</keyword>
<evidence type="ECO:0000256" key="2">
    <source>
        <dbReference type="ARBA" id="ARBA00022527"/>
    </source>
</evidence>
<dbReference type="OrthoDB" id="1405469at2759"/>
<feature type="region of interest" description="Disordered" evidence="10">
    <location>
        <begin position="510"/>
        <end position="595"/>
    </location>
</feature>
<keyword evidence="11" id="KW-0812">Transmembrane</keyword>
<keyword evidence="4" id="KW-0547">Nucleotide-binding</keyword>
<dbReference type="InterPro" id="IPR000719">
    <property type="entry name" value="Prot_kinase_dom"/>
</dbReference>
<evidence type="ECO:0000313" key="14">
    <source>
        <dbReference type="Proteomes" id="UP000800041"/>
    </source>
</evidence>
<keyword evidence="5 13" id="KW-0418">Kinase</keyword>
<dbReference type="GO" id="GO:0005737">
    <property type="term" value="C:cytoplasm"/>
    <property type="evidence" value="ECO:0007669"/>
    <property type="project" value="TreeGrafter"/>
</dbReference>